<organism evidence="1 2">
    <name type="scientific">Gloeobacter violaceus (strain ATCC 29082 / PCC 7421)</name>
    <dbReference type="NCBI Taxonomy" id="251221"/>
    <lineage>
        <taxon>Bacteria</taxon>
        <taxon>Bacillati</taxon>
        <taxon>Cyanobacteriota</taxon>
        <taxon>Cyanophyceae</taxon>
        <taxon>Gloeobacterales</taxon>
        <taxon>Gloeobacteraceae</taxon>
        <taxon>Gloeobacter</taxon>
    </lineage>
</organism>
<dbReference type="RefSeq" id="WP_011142221.1">
    <property type="nucleotide sequence ID" value="NC_005125.1"/>
</dbReference>
<reference evidence="1 2" key="2">
    <citation type="journal article" date="2003" name="DNA Res.">
        <title>Complete genome structure of Gloeobacter violaceus PCC 7421, a cyanobacterium that lacks thylakoids (supplement).</title>
        <authorList>
            <person name="Nakamura Y."/>
            <person name="Kaneko T."/>
            <person name="Sato S."/>
            <person name="Mimuro M."/>
            <person name="Miyashita H."/>
            <person name="Tsuchiya T."/>
            <person name="Sasamoto S."/>
            <person name="Watanabe A."/>
            <person name="Kawashima K."/>
            <person name="Kishida Y."/>
            <person name="Kiyokawa C."/>
            <person name="Kohara M."/>
            <person name="Matsumoto M."/>
            <person name="Matsuno A."/>
            <person name="Nakazaki N."/>
            <person name="Shimpo S."/>
            <person name="Takeuchi C."/>
            <person name="Yamada M."/>
            <person name="Tabata S."/>
        </authorList>
    </citation>
    <scope>NUCLEOTIDE SEQUENCE [LARGE SCALE GENOMIC DNA]</scope>
    <source>
        <strain evidence="2">ATCC 29082 / PCC 7421</strain>
    </source>
</reference>
<dbReference type="AlphaFoldDB" id="Q7NIF9"/>
<dbReference type="KEGG" id="gvi:gsl2224"/>
<evidence type="ECO:0000313" key="1">
    <source>
        <dbReference type="EMBL" id="BAC90165.1"/>
    </source>
</evidence>
<dbReference type="EnsemblBacteria" id="BAC90165">
    <property type="protein sequence ID" value="BAC90165"/>
    <property type="gene ID" value="BAC90165"/>
</dbReference>
<protein>
    <submittedName>
        <fullName evidence="1">Gsl2224 protein</fullName>
    </submittedName>
</protein>
<keyword evidence="2" id="KW-1185">Reference proteome</keyword>
<dbReference type="InParanoid" id="Q7NIF9"/>
<gene>
    <name evidence="1" type="ordered locus">gsl2224</name>
</gene>
<dbReference type="HOGENOM" id="CLU_2897836_0_0_3"/>
<name>Q7NIF9_GLOVI</name>
<proteinExistence type="predicted"/>
<dbReference type="Proteomes" id="UP000000557">
    <property type="component" value="Chromosome"/>
</dbReference>
<evidence type="ECO:0000313" key="2">
    <source>
        <dbReference type="Proteomes" id="UP000000557"/>
    </source>
</evidence>
<accession>Q7NIF9</accession>
<dbReference type="EMBL" id="BA000045">
    <property type="protein sequence ID" value="BAC90165.1"/>
    <property type="molecule type" value="Genomic_DNA"/>
</dbReference>
<reference evidence="1 2" key="1">
    <citation type="journal article" date="2003" name="DNA Res.">
        <title>Complete genome structure of Gloeobacter violaceus PCC 7421, a cyanobacterium that lacks thylakoids.</title>
        <authorList>
            <person name="Nakamura Y."/>
            <person name="Kaneko T."/>
            <person name="Sato S."/>
            <person name="Mimuro M."/>
            <person name="Miyashita H."/>
            <person name="Tsuchiya T."/>
            <person name="Sasamoto S."/>
            <person name="Watanabe A."/>
            <person name="Kawashima K."/>
            <person name="Kishida Y."/>
            <person name="Kiyokawa C."/>
            <person name="Kohara M."/>
            <person name="Matsumoto M."/>
            <person name="Matsuno A."/>
            <person name="Nakazaki N."/>
            <person name="Shimpo S."/>
            <person name="Takeuchi C."/>
            <person name="Yamada M."/>
            <person name="Tabata S."/>
        </authorList>
    </citation>
    <scope>NUCLEOTIDE SEQUENCE [LARGE SCALE GENOMIC DNA]</scope>
    <source>
        <strain evidence="2">ATCC 29082 / PCC 7421</strain>
    </source>
</reference>
<sequence length="62" mass="6811">MMAAFLLVLVESGDDGCALILCTPRPGKDPVELRLGALLPMAFRRKHLLKGFVLQRHGEDGH</sequence>